<dbReference type="EMBL" id="CAFBLI010000031">
    <property type="protein sequence ID" value="CAB4864004.1"/>
    <property type="molecule type" value="Genomic_DNA"/>
</dbReference>
<evidence type="ECO:0000313" key="7">
    <source>
        <dbReference type="EMBL" id="CAB4864004.1"/>
    </source>
</evidence>
<dbReference type="Pfam" id="PF01547">
    <property type="entry name" value="SBP_bac_1"/>
    <property type="match status" value="1"/>
</dbReference>
<dbReference type="PANTHER" id="PTHR30061:SF50">
    <property type="entry name" value="MALTOSE_MALTODEXTRIN-BINDING PERIPLASMIC PROTEIN"/>
    <property type="match status" value="1"/>
</dbReference>
<dbReference type="PROSITE" id="PS51257">
    <property type="entry name" value="PROKAR_LIPOPROTEIN"/>
    <property type="match status" value="1"/>
</dbReference>
<dbReference type="GO" id="GO:0055052">
    <property type="term" value="C:ATP-binding cassette (ABC) transporter complex, substrate-binding subunit-containing"/>
    <property type="evidence" value="ECO:0007669"/>
    <property type="project" value="TreeGrafter"/>
</dbReference>
<evidence type="ECO:0000256" key="1">
    <source>
        <dbReference type="ARBA" id="ARBA00008520"/>
    </source>
</evidence>
<accession>A0A6J6N1K0</accession>
<dbReference type="SUPFAM" id="SSF53850">
    <property type="entry name" value="Periplasmic binding protein-like II"/>
    <property type="match status" value="1"/>
</dbReference>
<dbReference type="EMBL" id="CAEZXH010000019">
    <property type="protein sequence ID" value="CAB4680036.1"/>
    <property type="molecule type" value="Genomic_DNA"/>
</dbReference>
<dbReference type="PANTHER" id="PTHR30061">
    <property type="entry name" value="MALTOSE-BINDING PERIPLASMIC PROTEIN"/>
    <property type="match status" value="1"/>
</dbReference>
<evidence type="ECO:0000313" key="5">
    <source>
        <dbReference type="EMBL" id="CAB4680036.1"/>
    </source>
</evidence>
<protein>
    <submittedName>
        <fullName evidence="5">Unannotated protein</fullName>
    </submittedName>
</protein>
<dbReference type="GO" id="GO:0015768">
    <property type="term" value="P:maltose transport"/>
    <property type="evidence" value="ECO:0007669"/>
    <property type="project" value="TreeGrafter"/>
</dbReference>
<comment type="similarity">
    <text evidence="1">Belongs to the bacterial solute-binding protein 1 family.</text>
</comment>
<evidence type="ECO:0000256" key="3">
    <source>
        <dbReference type="ARBA" id="ARBA00022729"/>
    </source>
</evidence>
<gene>
    <name evidence="4" type="ORF">UFOPK1811_00609</name>
    <name evidence="5" type="ORF">UFOPK2360_00473</name>
    <name evidence="6" type="ORF">UFOPK2922_00687</name>
    <name evidence="7" type="ORF">UFOPK3306_00576</name>
</gene>
<keyword evidence="2" id="KW-0813">Transport</keyword>
<evidence type="ECO:0000313" key="4">
    <source>
        <dbReference type="EMBL" id="CAB4598179.1"/>
    </source>
</evidence>
<dbReference type="GO" id="GO:0042956">
    <property type="term" value="P:maltodextrin transmembrane transport"/>
    <property type="evidence" value="ECO:0007669"/>
    <property type="project" value="TreeGrafter"/>
</dbReference>
<organism evidence="5">
    <name type="scientific">freshwater metagenome</name>
    <dbReference type="NCBI Taxonomy" id="449393"/>
    <lineage>
        <taxon>unclassified sequences</taxon>
        <taxon>metagenomes</taxon>
        <taxon>ecological metagenomes</taxon>
    </lineage>
</organism>
<proteinExistence type="inferred from homology"/>
<dbReference type="GO" id="GO:1901982">
    <property type="term" value="F:maltose binding"/>
    <property type="evidence" value="ECO:0007669"/>
    <property type="project" value="TreeGrafter"/>
</dbReference>
<sequence length="450" mass="48989">MKLGKQKYVVAAIAALFSLVLASCSSSSNTSDSSATEDTTAAKAVDLTWWWWGTGDVPKMNTWVEWVAKAYEDSHPGVKINFEERTDTDITTAFEAAAAAKKGPDIAPAWASAPVLTQVWANNIEPLDDLVGADEMGNWLNVAENAYEGKTWAAPIYIVGLPIAFNKSLFAKAGIDATKPPATWKEFLGLCTSLNKAGITPIVGGNRAGFEGSWWFAHLGKQYMDSPADLQKAALSGDFKRIGQWSDRFNEMFDSKCFNKDVNSLELQEKYDVFNKGGAAMVLAIDGAAIGASEAIGAENFGTMVLPAFGDGKMAEYYTATQSISHFITSWSPNKEVAADFIKFWHTTESLNKWVELTGVMPADSRFDQSTVTDPVKQQLFALNAKPSVWLSNFEPGPVFEQADLAGGQLISTRKGVGKDNTALWVKASKGWVEQKPEEVANFKKWAGVK</sequence>
<evidence type="ECO:0000313" key="6">
    <source>
        <dbReference type="EMBL" id="CAB4776437.1"/>
    </source>
</evidence>
<dbReference type="EMBL" id="CAEZZS010000025">
    <property type="protein sequence ID" value="CAB4776437.1"/>
    <property type="molecule type" value="Genomic_DNA"/>
</dbReference>
<evidence type="ECO:0000256" key="2">
    <source>
        <dbReference type="ARBA" id="ARBA00022448"/>
    </source>
</evidence>
<dbReference type="InterPro" id="IPR006059">
    <property type="entry name" value="SBP"/>
</dbReference>
<dbReference type="Gene3D" id="3.40.190.10">
    <property type="entry name" value="Periplasmic binding protein-like II"/>
    <property type="match status" value="2"/>
</dbReference>
<dbReference type="AlphaFoldDB" id="A0A6J6N1K0"/>
<name>A0A6J6N1K0_9ZZZZ</name>
<dbReference type="EMBL" id="CAEZUJ010000017">
    <property type="protein sequence ID" value="CAB4598179.1"/>
    <property type="molecule type" value="Genomic_DNA"/>
</dbReference>
<keyword evidence="3" id="KW-0732">Signal</keyword>
<reference evidence="5" key="1">
    <citation type="submission" date="2020-05" db="EMBL/GenBank/DDBJ databases">
        <authorList>
            <person name="Chiriac C."/>
            <person name="Salcher M."/>
            <person name="Ghai R."/>
            <person name="Kavagutti S V."/>
        </authorList>
    </citation>
    <scope>NUCLEOTIDE SEQUENCE</scope>
</reference>